<name>A0A0E9SLU4_ANGAN</name>
<protein>
    <submittedName>
        <fullName evidence="1">Uncharacterized protein</fullName>
    </submittedName>
</protein>
<sequence length="39" mass="4461">MSQCYSLVYTGYSNLIGPLIFLWKTMSTSTSNQQQPKFP</sequence>
<reference evidence="1" key="1">
    <citation type="submission" date="2014-11" db="EMBL/GenBank/DDBJ databases">
        <authorList>
            <person name="Amaro Gonzalez C."/>
        </authorList>
    </citation>
    <scope>NUCLEOTIDE SEQUENCE</scope>
</reference>
<proteinExistence type="predicted"/>
<accession>A0A0E9SLU4</accession>
<dbReference type="AlphaFoldDB" id="A0A0E9SLU4"/>
<organism evidence="1">
    <name type="scientific">Anguilla anguilla</name>
    <name type="common">European freshwater eel</name>
    <name type="synonym">Muraena anguilla</name>
    <dbReference type="NCBI Taxonomy" id="7936"/>
    <lineage>
        <taxon>Eukaryota</taxon>
        <taxon>Metazoa</taxon>
        <taxon>Chordata</taxon>
        <taxon>Craniata</taxon>
        <taxon>Vertebrata</taxon>
        <taxon>Euteleostomi</taxon>
        <taxon>Actinopterygii</taxon>
        <taxon>Neopterygii</taxon>
        <taxon>Teleostei</taxon>
        <taxon>Anguilliformes</taxon>
        <taxon>Anguillidae</taxon>
        <taxon>Anguilla</taxon>
    </lineage>
</organism>
<evidence type="ECO:0000313" key="1">
    <source>
        <dbReference type="EMBL" id="JAH42266.1"/>
    </source>
</evidence>
<dbReference type="EMBL" id="GBXM01066311">
    <property type="protein sequence ID" value="JAH42266.1"/>
    <property type="molecule type" value="Transcribed_RNA"/>
</dbReference>
<reference evidence="1" key="2">
    <citation type="journal article" date="2015" name="Fish Shellfish Immunol.">
        <title>Early steps in the European eel (Anguilla anguilla)-Vibrio vulnificus interaction in the gills: Role of the RtxA13 toxin.</title>
        <authorList>
            <person name="Callol A."/>
            <person name="Pajuelo D."/>
            <person name="Ebbesson L."/>
            <person name="Teles M."/>
            <person name="MacKenzie S."/>
            <person name="Amaro C."/>
        </authorList>
    </citation>
    <scope>NUCLEOTIDE SEQUENCE</scope>
</reference>